<accession>W1I9Z6</accession>
<organism evidence="1">
    <name type="scientific">Fusarium clavum</name>
    <dbReference type="NCBI Taxonomy" id="2594811"/>
    <lineage>
        <taxon>Eukaryota</taxon>
        <taxon>Fungi</taxon>
        <taxon>Dikarya</taxon>
        <taxon>Ascomycota</taxon>
        <taxon>Pezizomycotina</taxon>
        <taxon>Sordariomycetes</taxon>
        <taxon>Hypocreomycetidae</taxon>
        <taxon>Hypocreales</taxon>
        <taxon>Nectriaceae</taxon>
        <taxon>Fusarium</taxon>
        <taxon>Fusarium incarnatum-equiseti species complex</taxon>
    </lineage>
</organism>
<protein>
    <submittedName>
        <fullName evidence="1">Unclassified</fullName>
    </submittedName>
</protein>
<dbReference type="EMBL" id="CBMI010005091">
    <property type="protein sequence ID" value="CDL73422.1"/>
    <property type="molecule type" value="Genomic_DNA"/>
</dbReference>
<sequence>MNGEWQFMNRHTTSRNKQLIVIKRTQYEKEDAFK</sequence>
<geneLocation type="mitochondrion" evidence="1"/>
<proteinExistence type="predicted"/>
<gene>
    <name evidence="1" type="ORF">BN850_0138110</name>
</gene>
<keyword evidence="1" id="KW-0496">Mitochondrion</keyword>
<reference evidence="1" key="1">
    <citation type="submission" date="2013-05" db="EMBL/GenBank/DDBJ databases">
        <title>Draft genome sequences of six wheat associated Fusarium spp. isolates.</title>
        <authorList>
            <person name="Moolhuijzen P.M."/>
            <person name="Manners J.M."/>
            <person name="Wilcox S."/>
            <person name="Bellgard M.I."/>
            <person name="Gardiner D.M."/>
        </authorList>
    </citation>
    <scope>NUCLEOTIDE SEQUENCE</scope>
    <source>
        <strain evidence="1">CS3069</strain>
    </source>
</reference>
<evidence type="ECO:0000313" key="1">
    <source>
        <dbReference type="EMBL" id="CDL73422.1"/>
    </source>
</evidence>
<dbReference type="EMBL" id="HG321342">
    <property type="protein sequence ID" value="CEF82685.1"/>
    <property type="molecule type" value="Genomic_DNA"/>
</dbReference>
<dbReference type="AlphaFoldDB" id="W1I9Z6"/>
<name>W1I9Z6_9HYPO</name>